<gene>
    <name evidence="1" type="ORF">KGB56_09380</name>
</gene>
<evidence type="ECO:0008006" key="3">
    <source>
        <dbReference type="Google" id="ProtNLM"/>
    </source>
</evidence>
<reference evidence="1 2" key="1">
    <citation type="journal article" date="2021" name="Angew. Chem. Int. Ed. Engl.">
        <title>A novel family of nonribosomal peptides modulate collective behavior in Pseudovibrio bacteria isolated from marine sponges.</title>
        <authorList>
            <person name="Ioca L.P."/>
            <person name="Dai Y."/>
            <person name="Kunakom S."/>
            <person name="Diaz-Espinosa J."/>
            <person name="Krunic A."/>
            <person name="Crnkovic C.M."/>
            <person name="Orjala J."/>
            <person name="Sanchez L.M."/>
            <person name="Ferreira A.G."/>
            <person name="Berlinck R.G.S."/>
            <person name="Eustaquio A.S."/>
        </authorList>
    </citation>
    <scope>NUCLEOTIDE SEQUENCE [LARGE SCALE GENOMIC DNA]</scope>
    <source>
        <strain evidence="1 2">Ab134</strain>
    </source>
</reference>
<proteinExistence type="predicted"/>
<name>A0ABX8AR74_9HYPH</name>
<dbReference type="RefSeq" id="WP_075697309.1">
    <property type="nucleotide sequence ID" value="NZ_CP074126.1"/>
</dbReference>
<dbReference type="Proteomes" id="UP000680706">
    <property type="component" value="Chromosome"/>
</dbReference>
<evidence type="ECO:0000313" key="2">
    <source>
        <dbReference type="Proteomes" id="UP000680706"/>
    </source>
</evidence>
<evidence type="ECO:0000313" key="1">
    <source>
        <dbReference type="EMBL" id="QUS57573.1"/>
    </source>
</evidence>
<sequence>MPFQNLKRQGFFAVSITVLGLSAQPALSSPASDLLDKYNAWYLESGFEKASYAEAIESGDTTEIRDYNVAGVFSIKNDEGEPTATFYADVTIPKMVFTGSAVDGDVFSYDSLTVGKATFDIRVLEEDSAVKDIASAKDLKPVAQFSGSMTDYTISDFSEKWVDHPVLKEGISQEAFLQLLGMSLNTSYGSSAISEMSLTFNISDEFVSDTVLTGFKTGSIKDGVTETISLERYTSTGKSKISGEHVSSNVATNTVTSYKNLKIDRLDARPLLAYFKLADAPSANYIGSYTTEDISLEMSIDGAKAHEPIGFLSMTAASTSAKDLSIKDGDGLKLLSIFENLDTESDEDQEMLVLELFDALGSYNIGYSDMKDLEIKSWDPIRAKRMNEVAPSFEMKLASASMTDFSLSGIGNITLEGFHGAVEGDDAVFDVGTFEIANVAWPSMREIVEKGMAADQNPEAAMELIPTIGKFSIKNAEGIADDLDTPISLKELTIAMDGHIGPIPTSISDVVSGLSFDAALLQEPMVLGVFERLGLERVTLNQDFKIAWDENTEDLTLEKFEFELENGLKLRADIQLGGIPRSLFEKPHEAEAVIALATFKGAQIEVMDSPLISELLAAQAEQAGVPAEMLASMMIDGSLQQAGPLAETEFALELANAAKKFAGKPTNIRVTLAPQSAVPLMQLGGLAALAPQQLPELLGATVTYTK</sequence>
<organism evidence="1 2">
    <name type="scientific">Pseudovibrio brasiliensis</name>
    <dbReference type="NCBI Taxonomy" id="1898042"/>
    <lineage>
        <taxon>Bacteria</taxon>
        <taxon>Pseudomonadati</taxon>
        <taxon>Pseudomonadota</taxon>
        <taxon>Alphaproteobacteria</taxon>
        <taxon>Hyphomicrobiales</taxon>
        <taxon>Stappiaceae</taxon>
        <taxon>Pseudovibrio</taxon>
    </lineage>
</organism>
<protein>
    <recommendedName>
        <fullName evidence="3">DUF2125 domain-containing protein</fullName>
    </recommendedName>
</protein>
<keyword evidence="2" id="KW-1185">Reference proteome</keyword>
<dbReference type="EMBL" id="CP074126">
    <property type="protein sequence ID" value="QUS57573.1"/>
    <property type="molecule type" value="Genomic_DNA"/>
</dbReference>
<accession>A0ABX8AR74</accession>